<name>A0ABR3W7I1_9PEZI</name>
<dbReference type="Gene3D" id="3.40.50.20">
    <property type="match status" value="1"/>
</dbReference>
<evidence type="ECO:0000259" key="6">
    <source>
        <dbReference type="PROSITE" id="PS50975"/>
    </source>
</evidence>
<evidence type="ECO:0000313" key="8">
    <source>
        <dbReference type="Proteomes" id="UP001586593"/>
    </source>
</evidence>
<comment type="pathway">
    <text evidence="4">Purine metabolism.</text>
</comment>
<dbReference type="Gene3D" id="3.30.470.20">
    <property type="entry name" value="ATP-grasp fold, B domain"/>
    <property type="match status" value="1"/>
</dbReference>
<protein>
    <recommendedName>
        <fullName evidence="6">ATP-grasp domain-containing protein</fullName>
    </recommendedName>
</protein>
<dbReference type="EMBL" id="JAZHXJ010000639">
    <property type="protein sequence ID" value="KAL1855235.1"/>
    <property type="molecule type" value="Genomic_DNA"/>
</dbReference>
<feature type="domain" description="ATP-grasp" evidence="6">
    <location>
        <begin position="124"/>
        <end position="301"/>
    </location>
</feature>
<dbReference type="SUPFAM" id="SSF56059">
    <property type="entry name" value="Glutathione synthetase ATP-binding domain-like"/>
    <property type="match status" value="1"/>
</dbReference>
<dbReference type="InterPro" id="IPR013815">
    <property type="entry name" value="ATP_grasp_subdomain_1"/>
</dbReference>
<evidence type="ECO:0000256" key="3">
    <source>
        <dbReference type="ARBA" id="ARBA00022840"/>
    </source>
</evidence>
<organism evidence="7 8">
    <name type="scientific">Phialemonium thermophilum</name>
    <dbReference type="NCBI Taxonomy" id="223376"/>
    <lineage>
        <taxon>Eukaryota</taxon>
        <taxon>Fungi</taxon>
        <taxon>Dikarya</taxon>
        <taxon>Ascomycota</taxon>
        <taxon>Pezizomycotina</taxon>
        <taxon>Sordariomycetes</taxon>
        <taxon>Sordariomycetidae</taxon>
        <taxon>Cephalothecales</taxon>
        <taxon>Cephalothecaceae</taxon>
        <taxon>Phialemonium</taxon>
    </lineage>
</organism>
<dbReference type="Pfam" id="PF02222">
    <property type="entry name" value="ATP-grasp"/>
    <property type="match status" value="1"/>
</dbReference>
<keyword evidence="3 5" id="KW-0067">ATP-binding</keyword>
<keyword evidence="2" id="KW-0658">Purine biosynthesis</keyword>
<comment type="caution">
    <text evidence="7">The sequence shown here is derived from an EMBL/GenBank/DDBJ whole genome shotgun (WGS) entry which is preliminary data.</text>
</comment>
<proteinExistence type="predicted"/>
<dbReference type="InterPro" id="IPR011761">
    <property type="entry name" value="ATP-grasp"/>
</dbReference>
<evidence type="ECO:0000256" key="4">
    <source>
        <dbReference type="ARBA" id="ARBA00025704"/>
    </source>
</evidence>
<dbReference type="Pfam" id="PF22660">
    <property type="entry name" value="RS_preATP-grasp-like"/>
    <property type="match status" value="1"/>
</dbReference>
<accession>A0ABR3W7I1</accession>
<gene>
    <name evidence="7" type="ORF">VTK73DRAFT_8616</name>
</gene>
<dbReference type="InterPro" id="IPR054350">
    <property type="entry name" value="PurT/PurK_preATP-grasp"/>
</dbReference>
<dbReference type="SUPFAM" id="SSF52440">
    <property type="entry name" value="PreATP-grasp domain"/>
    <property type="match status" value="1"/>
</dbReference>
<sequence length="310" mass="33943">MGYHKPLVGLLGGGQLGRMLCEAAAPLDIQIAILDAENAPAKQINSNKRHATGSFKDPAKIKELAAHCDVLTVEIEHIDTAVLEEIDAHGVEVSAADGTKTAKKVAIHPSWKTLRLIQDKYEQKEYLREQGIPVAEQMALGSGDAMLASLREASAKFGFPWMLKSRKDSYDGRGNLKISSEADLENASAEFGNLSCYAEKWVPFDLELSVMVIRTEDDSGRTRRVIPYPTVETIHEDNICSKVFMPPRGVPAGVCTQAQQVACSVVEKLWGRGVFAVEMFLTKDGKVMVNEIAPRPHNSGHLSIEAVPYM</sequence>
<reference evidence="7 8" key="1">
    <citation type="journal article" date="2024" name="Commun. Biol.">
        <title>Comparative genomic analysis of thermophilic fungi reveals convergent evolutionary adaptations and gene losses.</title>
        <authorList>
            <person name="Steindorff A.S."/>
            <person name="Aguilar-Pontes M.V."/>
            <person name="Robinson A.J."/>
            <person name="Andreopoulos B."/>
            <person name="LaButti K."/>
            <person name="Kuo A."/>
            <person name="Mondo S."/>
            <person name="Riley R."/>
            <person name="Otillar R."/>
            <person name="Haridas S."/>
            <person name="Lipzen A."/>
            <person name="Grimwood J."/>
            <person name="Schmutz J."/>
            <person name="Clum A."/>
            <person name="Reid I.D."/>
            <person name="Moisan M.C."/>
            <person name="Butler G."/>
            <person name="Nguyen T.T.M."/>
            <person name="Dewar K."/>
            <person name="Conant G."/>
            <person name="Drula E."/>
            <person name="Henrissat B."/>
            <person name="Hansel C."/>
            <person name="Singer S."/>
            <person name="Hutchinson M.I."/>
            <person name="de Vries R.P."/>
            <person name="Natvig D.O."/>
            <person name="Powell A.J."/>
            <person name="Tsang A."/>
            <person name="Grigoriev I.V."/>
        </authorList>
    </citation>
    <scope>NUCLEOTIDE SEQUENCE [LARGE SCALE GENOMIC DNA]</scope>
    <source>
        <strain evidence="7 8">ATCC 24622</strain>
    </source>
</reference>
<dbReference type="Gene3D" id="3.30.1490.20">
    <property type="entry name" value="ATP-grasp fold, A domain"/>
    <property type="match status" value="1"/>
</dbReference>
<evidence type="ECO:0000313" key="7">
    <source>
        <dbReference type="EMBL" id="KAL1855235.1"/>
    </source>
</evidence>
<dbReference type="PANTHER" id="PTHR11609">
    <property type="entry name" value="PURINE BIOSYNTHESIS PROTEIN 6/7, PUR6/7"/>
    <property type="match status" value="1"/>
</dbReference>
<dbReference type="InterPro" id="IPR016185">
    <property type="entry name" value="PreATP-grasp_dom_sf"/>
</dbReference>
<evidence type="ECO:0000256" key="2">
    <source>
        <dbReference type="ARBA" id="ARBA00022755"/>
    </source>
</evidence>
<keyword evidence="8" id="KW-1185">Reference proteome</keyword>
<dbReference type="Proteomes" id="UP001586593">
    <property type="component" value="Unassembled WGS sequence"/>
</dbReference>
<keyword evidence="1 5" id="KW-0547">Nucleotide-binding</keyword>
<dbReference type="PANTHER" id="PTHR11609:SF5">
    <property type="entry name" value="PHOSPHORIBOSYLAMINOIMIDAZOLE CARBOXYLASE"/>
    <property type="match status" value="1"/>
</dbReference>
<dbReference type="InterPro" id="IPR003135">
    <property type="entry name" value="ATP-grasp_carboxylate-amine"/>
</dbReference>
<dbReference type="PROSITE" id="PS50975">
    <property type="entry name" value="ATP_GRASP"/>
    <property type="match status" value="1"/>
</dbReference>
<evidence type="ECO:0000256" key="5">
    <source>
        <dbReference type="PROSITE-ProRule" id="PRU00409"/>
    </source>
</evidence>
<evidence type="ECO:0000256" key="1">
    <source>
        <dbReference type="ARBA" id="ARBA00022741"/>
    </source>
</evidence>